<dbReference type="AlphaFoldDB" id="A0A2T2X6X8"/>
<dbReference type="Proteomes" id="UP000242699">
    <property type="component" value="Unassembled WGS sequence"/>
</dbReference>
<accession>A0A2T2X6X8</accession>
<organism evidence="1 2">
    <name type="scientific">Sulfobacillus benefaciens</name>
    <dbReference type="NCBI Taxonomy" id="453960"/>
    <lineage>
        <taxon>Bacteria</taxon>
        <taxon>Bacillati</taxon>
        <taxon>Bacillota</taxon>
        <taxon>Clostridia</taxon>
        <taxon>Eubacteriales</taxon>
        <taxon>Clostridiales Family XVII. Incertae Sedis</taxon>
        <taxon>Sulfobacillus</taxon>
    </lineage>
</organism>
<name>A0A2T2X6X8_9FIRM</name>
<proteinExistence type="predicted"/>
<reference evidence="1 2" key="1">
    <citation type="journal article" date="2014" name="BMC Genomics">
        <title>Comparison of environmental and isolate Sulfobacillus genomes reveals diverse carbon, sulfur, nitrogen, and hydrogen metabolisms.</title>
        <authorList>
            <person name="Justice N.B."/>
            <person name="Norman A."/>
            <person name="Brown C.T."/>
            <person name="Singh A."/>
            <person name="Thomas B.C."/>
            <person name="Banfield J.F."/>
        </authorList>
    </citation>
    <scope>NUCLEOTIDE SEQUENCE [LARGE SCALE GENOMIC DNA]</scope>
    <source>
        <strain evidence="1">AMDSBA1</strain>
    </source>
</reference>
<protein>
    <recommendedName>
        <fullName evidence="3">Glutamate decarboxylase</fullName>
    </recommendedName>
</protein>
<evidence type="ECO:0000313" key="1">
    <source>
        <dbReference type="EMBL" id="PSR30206.1"/>
    </source>
</evidence>
<sequence length="67" mass="7466">MWTVVYIAPTKTIAERIFGILQNEGVLVHLKTVELDANDHGSIEIQVPEGEAEEATEIIAEHLGRLR</sequence>
<gene>
    <name evidence="1" type="ORF">C7B43_06765</name>
</gene>
<evidence type="ECO:0008006" key="3">
    <source>
        <dbReference type="Google" id="ProtNLM"/>
    </source>
</evidence>
<comment type="caution">
    <text evidence="1">The sequence shown here is derived from an EMBL/GenBank/DDBJ whole genome shotgun (WGS) entry which is preliminary data.</text>
</comment>
<evidence type="ECO:0000313" key="2">
    <source>
        <dbReference type="Proteomes" id="UP000242699"/>
    </source>
</evidence>
<dbReference type="EMBL" id="PXYT01000012">
    <property type="protein sequence ID" value="PSR30206.1"/>
    <property type="molecule type" value="Genomic_DNA"/>
</dbReference>